<keyword evidence="4 10" id="KW-1133">Transmembrane helix</keyword>
<dbReference type="AlphaFoldDB" id="A0A2U3DBA2"/>
<dbReference type="HAMAP" id="MF_00454">
    <property type="entry name" value="FluC"/>
    <property type="match status" value="1"/>
</dbReference>
<dbReference type="Proteomes" id="UP000245380">
    <property type="component" value="Unassembled WGS sequence"/>
</dbReference>
<organism evidence="11 12">
    <name type="scientific">Sulfoacidibacillus thermotolerans</name>
    <name type="common">Acidibacillus sulfuroxidans</name>
    <dbReference type="NCBI Taxonomy" id="1765684"/>
    <lineage>
        <taxon>Bacteria</taxon>
        <taxon>Bacillati</taxon>
        <taxon>Bacillota</taxon>
        <taxon>Bacilli</taxon>
        <taxon>Bacillales</taxon>
        <taxon>Alicyclobacillaceae</taxon>
        <taxon>Sulfoacidibacillus</taxon>
    </lineage>
</organism>
<evidence type="ECO:0000256" key="3">
    <source>
        <dbReference type="ARBA" id="ARBA00022692"/>
    </source>
</evidence>
<feature type="binding site" evidence="10">
    <location>
        <position position="85"/>
    </location>
    <ligand>
        <name>Na(+)</name>
        <dbReference type="ChEBI" id="CHEBI:29101"/>
        <note>structural</note>
    </ligand>
</feature>
<evidence type="ECO:0000256" key="4">
    <source>
        <dbReference type="ARBA" id="ARBA00022989"/>
    </source>
</evidence>
<keyword evidence="12" id="KW-1185">Reference proteome</keyword>
<comment type="subcellular location">
    <subcellularLocation>
        <location evidence="1 10">Cell membrane</location>
        <topology evidence="1 10">Multi-pass membrane protein</topology>
    </subcellularLocation>
</comment>
<evidence type="ECO:0000256" key="1">
    <source>
        <dbReference type="ARBA" id="ARBA00004651"/>
    </source>
</evidence>
<comment type="activity regulation">
    <text evidence="10">Na(+) is not transported, but it plays an essential structural role and its presence is essential for fluoride channel function.</text>
</comment>
<comment type="caution">
    <text evidence="11">The sequence shown here is derived from an EMBL/GenBank/DDBJ whole genome shotgun (WGS) entry which is preliminary data.</text>
</comment>
<dbReference type="OrthoDB" id="9815830at2"/>
<dbReference type="RefSeq" id="WP_109429753.1">
    <property type="nucleotide sequence ID" value="NZ_MPDK01000003.1"/>
</dbReference>
<keyword evidence="10" id="KW-0915">Sodium</keyword>
<comment type="catalytic activity">
    <reaction evidence="8">
        <text>fluoride(in) = fluoride(out)</text>
        <dbReference type="Rhea" id="RHEA:76159"/>
        <dbReference type="ChEBI" id="CHEBI:17051"/>
    </reaction>
    <physiologicalReaction direction="left-to-right" evidence="8">
        <dbReference type="Rhea" id="RHEA:76160"/>
    </physiologicalReaction>
</comment>
<dbReference type="GO" id="GO:0046872">
    <property type="term" value="F:metal ion binding"/>
    <property type="evidence" value="ECO:0007669"/>
    <property type="project" value="UniProtKB-KW"/>
</dbReference>
<comment type="similarity">
    <text evidence="7 10">Belongs to the fluoride channel Fluc/FEX (TC 1.A.43) family.</text>
</comment>
<dbReference type="Pfam" id="PF02537">
    <property type="entry name" value="CRCB"/>
    <property type="match status" value="1"/>
</dbReference>
<keyword evidence="3 10" id="KW-0812">Transmembrane</keyword>
<protein>
    <recommendedName>
        <fullName evidence="10">Fluoride-specific ion channel FluC</fullName>
    </recommendedName>
</protein>
<evidence type="ECO:0000256" key="9">
    <source>
        <dbReference type="ARBA" id="ARBA00049940"/>
    </source>
</evidence>
<sequence>MNAQSDRWKQYLSVAVFAILGALARQGVEILLPPIPGNGFPLATLLINWSGAFFLAWFYTITIWRWRLPQWLRTGVGTGFVGSYTTFSTFMVESDGLFAHGAPQVAVLYLALSLLGGFALALLGVRLAGEKTEEKILDQ</sequence>
<feature type="transmembrane region" description="Helical" evidence="10">
    <location>
        <begin position="104"/>
        <end position="125"/>
    </location>
</feature>
<name>A0A2U3DBA2_SULT2</name>
<comment type="function">
    <text evidence="9 10">Fluoride-specific ion channel. Important for reducing fluoride concentration in the cell, thus reducing its toxicity.</text>
</comment>
<dbReference type="InterPro" id="IPR003691">
    <property type="entry name" value="FluC"/>
</dbReference>
<keyword evidence="5 10" id="KW-0472">Membrane</keyword>
<keyword evidence="2 10" id="KW-1003">Cell membrane</keyword>
<gene>
    <name evidence="10" type="primary">fluC</name>
    <name evidence="10" type="synonym">crcB</name>
    <name evidence="11" type="ORF">BM613_03310</name>
</gene>
<evidence type="ECO:0000256" key="2">
    <source>
        <dbReference type="ARBA" id="ARBA00022475"/>
    </source>
</evidence>
<feature type="transmembrane region" description="Helical" evidence="10">
    <location>
        <begin position="71"/>
        <end position="92"/>
    </location>
</feature>
<reference evidence="11 12" key="1">
    <citation type="submission" date="2016-11" db="EMBL/GenBank/DDBJ databases">
        <title>Comparative genomics of Acidibacillus ferroxidans species.</title>
        <authorList>
            <person name="Oliveira G."/>
            <person name="Nunes G."/>
            <person name="Oliveira R."/>
            <person name="Araujo F."/>
            <person name="Salim A."/>
            <person name="Scholte L."/>
            <person name="Morais D."/>
            <person name="Nancucheo I."/>
            <person name="Johnson D.B."/>
            <person name="Grail B."/>
            <person name="Bittencourt J."/>
            <person name="Valadares R."/>
        </authorList>
    </citation>
    <scope>NUCLEOTIDE SEQUENCE [LARGE SCALE GENOMIC DNA]</scope>
    <source>
        <strain evidence="11 12">Y002</strain>
    </source>
</reference>
<keyword evidence="10" id="KW-0813">Transport</keyword>
<dbReference type="GO" id="GO:0140114">
    <property type="term" value="P:cellular detoxification of fluoride"/>
    <property type="evidence" value="ECO:0007669"/>
    <property type="project" value="UniProtKB-UniRule"/>
</dbReference>
<evidence type="ECO:0000256" key="8">
    <source>
        <dbReference type="ARBA" id="ARBA00035585"/>
    </source>
</evidence>
<dbReference type="PANTHER" id="PTHR28259:SF1">
    <property type="entry name" value="FLUORIDE EXPORT PROTEIN 1-RELATED"/>
    <property type="match status" value="1"/>
</dbReference>
<dbReference type="GO" id="GO:0005886">
    <property type="term" value="C:plasma membrane"/>
    <property type="evidence" value="ECO:0007669"/>
    <property type="project" value="UniProtKB-SubCell"/>
</dbReference>
<feature type="binding site" evidence="10">
    <location>
        <position position="82"/>
    </location>
    <ligand>
        <name>Na(+)</name>
        <dbReference type="ChEBI" id="CHEBI:29101"/>
        <note>structural</note>
    </ligand>
</feature>
<keyword evidence="10" id="KW-0406">Ion transport</keyword>
<evidence type="ECO:0000256" key="5">
    <source>
        <dbReference type="ARBA" id="ARBA00023136"/>
    </source>
</evidence>
<proteinExistence type="inferred from homology"/>
<evidence type="ECO:0000313" key="12">
    <source>
        <dbReference type="Proteomes" id="UP000245380"/>
    </source>
</evidence>
<evidence type="ECO:0000256" key="6">
    <source>
        <dbReference type="ARBA" id="ARBA00023303"/>
    </source>
</evidence>
<feature type="transmembrane region" description="Helical" evidence="10">
    <location>
        <begin position="40"/>
        <end position="59"/>
    </location>
</feature>
<evidence type="ECO:0000313" key="11">
    <source>
        <dbReference type="EMBL" id="PWI58556.1"/>
    </source>
</evidence>
<keyword evidence="10" id="KW-0479">Metal-binding</keyword>
<accession>A0A2U3DBA2</accession>
<evidence type="ECO:0000256" key="7">
    <source>
        <dbReference type="ARBA" id="ARBA00035120"/>
    </source>
</evidence>
<keyword evidence="6 10" id="KW-0407">Ion channel</keyword>
<dbReference type="EMBL" id="MPDK01000003">
    <property type="protein sequence ID" value="PWI58556.1"/>
    <property type="molecule type" value="Genomic_DNA"/>
</dbReference>
<dbReference type="PANTHER" id="PTHR28259">
    <property type="entry name" value="FLUORIDE EXPORT PROTEIN 1-RELATED"/>
    <property type="match status" value="1"/>
</dbReference>
<evidence type="ECO:0000256" key="10">
    <source>
        <dbReference type="HAMAP-Rule" id="MF_00454"/>
    </source>
</evidence>
<dbReference type="GO" id="GO:0062054">
    <property type="term" value="F:fluoride channel activity"/>
    <property type="evidence" value="ECO:0007669"/>
    <property type="project" value="UniProtKB-UniRule"/>
</dbReference>